<evidence type="ECO:0000313" key="3">
    <source>
        <dbReference type="Proteomes" id="UP001501414"/>
    </source>
</evidence>
<sequence length="172" mass="18747">MTERDDVAGGDRVSTLAEKLALLFDAVKDPTTGRPYSNPGAAAAIERMVAELPEPDQAGRRISQGYIWELREGRKTNPTMRHLQSLGALFGVGADYFLSEERYREVGRELDTLRTLDAAGVTQLALRATDLSPAGLAAVEAALEHARSVEGLRPAEDEPAIPAKRKRTHRKA</sequence>
<dbReference type="Proteomes" id="UP001501414">
    <property type="component" value="Unassembled WGS sequence"/>
</dbReference>
<evidence type="ECO:0008006" key="4">
    <source>
        <dbReference type="Google" id="ProtNLM"/>
    </source>
</evidence>
<dbReference type="RefSeq" id="WP_344022071.1">
    <property type="nucleotide sequence ID" value="NZ_BAAAJK010000008.1"/>
</dbReference>
<proteinExistence type="predicted"/>
<name>A0ABN1XS79_9PSEU</name>
<feature type="compositionally biased region" description="Basic residues" evidence="1">
    <location>
        <begin position="163"/>
        <end position="172"/>
    </location>
</feature>
<protein>
    <recommendedName>
        <fullName evidence="4">XRE family transcriptional regulator</fullName>
    </recommendedName>
</protein>
<dbReference type="Gene3D" id="1.10.260.40">
    <property type="entry name" value="lambda repressor-like DNA-binding domains"/>
    <property type="match status" value="1"/>
</dbReference>
<reference evidence="2 3" key="1">
    <citation type="journal article" date="2019" name="Int. J. Syst. Evol. Microbiol.">
        <title>The Global Catalogue of Microorganisms (GCM) 10K type strain sequencing project: providing services to taxonomists for standard genome sequencing and annotation.</title>
        <authorList>
            <consortium name="The Broad Institute Genomics Platform"/>
            <consortium name="The Broad Institute Genome Sequencing Center for Infectious Disease"/>
            <person name="Wu L."/>
            <person name="Ma J."/>
        </authorList>
    </citation>
    <scope>NUCLEOTIDE SEQUENCE [LARGE SCALE GENOMIC DNA]</scope>
    <source>
        <strain evidence="2 3">JCM 11896</strain>
    </source>
</reference>
<keyword evidence="3" id="KW-1185">Reference proteome</keyword>
<feature type="region of interest" description="Disordered" evidence="1">
    <location>
        <begin position="148"/>
        <end position="172"/>
    </location>
</feature>
<evidence type="ECO:0000313" key="2">
    <source>
        <dbReference type="EMBL" id="GAA1388831.1"/>
    </source>
</evidence>
<evidence type="ECO:0000256" key="1">
    <source>
        <dbReference type="SAM" id="MobiDB-lite"/>
    </source>
</evidence>
<organism evidence="2 3">
    <name type="scientific">Pseudonocardia kongjuensis</name>
    <dbReference type="NCBI Taxonomy" id="102227"/>
    <lineage>
        <taxon>Bacteria</taxon>
        <taxon>Bacillati</taxon>
        <taxon>Actinomycetota</taxon>
        <taxon>Actinomycetes</taxon>
        <taxon>Pseudonocardiales</taxon>
        <taxon>Pseudonocardiaceae</taxon>
        <taxon>Pseudonocardia</taxon>
    </lineage>
</organism>
<dbReference type="EMBL" id="BAAAJK010000008">
    <property type="protein sequence ID" value="GAA1388831.1"/>
    <property type="molecule type" value="Genomic_DNA"/>
</dbReference>
<accession>A0ABN1XS79</accession>
<gene>
    <name evidence="2" type="ORF">GCM10009613_26810</name>
</gene>
<comment type="caution">
    <text evidence="2">The sequence shown here is derived from an EMBL/GenBank/DDBJ whole genome shotgun (WGS) entry which is preliminary data.</text>
</comment>
<dbReference type="InterPro" id="IPR010982">
    <property type="entry name" value="Lambda_DNA-bd_dom_sf"/>
</dbReference>